<evidence type="ECO:0008006" key="4">
    <source>
        <dbReference type="Google" id="ProtNLM"/>
    </source>
</evidence>
<evidence type="ECO:0000256" key="1">
    <source>
        <dbReference type="SAM" id="SignalP"/>
    </source>
</evidence>
<dbReference type="GO" id="GO:0004062">
    <property type="term" value="F:aryl sulfotransferase activity"/>
    <property type="evidence" value="ECO:0007669"/>
    <property type="project" value="InterPro"/>
</dbReference>
<feature type="signal peptide" evidence="1">
    <location>
        <begin position="1"/>
        <end position="22"/>
    </location>
</feature>
<sequence length="589" mass="64369">MRLDSSRPMAQIFLFLSAFALAAISVSGCKSTGSAGTIGAAPFVTETGTVASTKNPQVALYTIFPLRPADVEVQFGPSTDYSLRTWTQAADGSHPLSLLVAGMRADSDYHLRAVVHFHDGPTLTDADHIFHTSHIASKLIPVFTTHTASGATPQPGVELLNSAIGSTSQLLVTDLDGHVIWGYDYSDRRSSGMVQFLRYVQASLDIFPNTYYWVAGKFGVTRPNDQSPSDPWKNAPPDQKSGTIINPAKLLPNGDVLLVIGLTAQSQLLGPPPIGVPTVLREINLAGETVKELRVETLNRELASAGYSNLHLDVIHHDVAILPNGHWIVLANTTRSFKDLPGYPGTTHVVGDVLVDVDANSHPVWVWNEFDHLDVHRHPMDFPDWTHSNAVLYTADDGNLIVSSRSQSWVMKVDYRNGKGEGQILWRMGKDGDLRLLNGTDPVDWSYAQHDPEIVGQRSAGVFRLSIMDNGNNRVMANGGICGTKGNAPCYSSVNVYEVDESAKTAKLVFHQAYPPAQYSVWGGSVTPLANGDLDADLCFQQHASNVYELTVPDLSTTEKPQVVWQLHMQGTNLYRTQRLPSLYPGVQW</sequence>
<gene>
    <name evidence="2" type="ORF">HNQ77_005248</name>
</gene>
<evidence type="ECO:0000313" key="2">
    <source>
        <dbReference type="EMBL" id="MBB6147254.1"/>
    </source>
</evidence>
<reference evidence="2 3" key="1">
    <citation type="submission" date="2020-08" db="EMBL/GenBank/DDBJ databases">
        <title>Genomic Encyclopedia of Type Strains, Phase IV (KMG-IV): sequencing the most valuable type-strain genomes for metagenomic binning, comparative biology and taxonomic classification.</title>
        <authorList>
            <person name="Goeker M."/>
        </authorList>
    </citation>
    <scope>NUCLEOTIDE SEQUENCE [LARGE SCALE GENOMIC DNA]</scope>
    <source>
        <strain evidence="2 3">DSM 103733</strain>
    </source>
</reference>
<protein>
    <recommendedName>
        <fullName evidence="4">Arylsulfotransferase N-terminal domain-containing protein</fullName>
    </recommendedName>
</protein>
<dbReference type="RefSeq" id="WP_156186005.1">
    <property type="nucleotide sequence ID" value="NZ_JACHEK010000013.1"/>
</dbReference>
<dbReference type="Pfam" id="PF05935">
    <property type="entry name" value="Arylsulfotrans"/>
    <property type="match status" value="1"/>
</dbReference>
<accession>A0A841KAC6</accession>
<dbReference type="EMBL" id="JACHEK010000013">
    <property type="protein sequence ID" value="MBB6147254.1"/>
    <property type="molecule type" value="Genomic_DNA"/>
</dbReference>
<dbReference type="PANTHER" id="PTHR35340:SF5">
    <property type="entry name" value="ASST-DOMAIN-CONTAINING PROTEIN"/>
    <property type="match status" value="1"/>
</dbReference>
<name>A0A841KAC6_9BACT</name>
<evidence type="ECO:0000313" key="3">
    <source>
        <dbReference type="Proteomes" id="UP000538666"/>
    </source>
</evidence>
<dbReference type="PROSITE" id="PS51257">
    <property type="entry name" value="PROKAR_LIPOPROTEIN"/>
    <property type="match status" value="1"/>
</dbReference>
<dbReference type="AlphaFoldDB" id="A0A841KAC6"/>
<dbReference type="Proteomes" id="UP000538666">
    <property type="component" value="Unassembled WGS sequence"/>
</dbReference>
<proteinExistence type="predicted"/>
<dbReference type="InterPro" id="IPR010262">
    <property type="entry name" value="Arylsulfotransferase_bact"/>
</dbReference>
<feature type="chain" id="PRO_5032324289" description="Arylsulfotransferase N-terminal domain-containing protein" evidence="1">
    <location>
        <begin position="23"/>
        <end position="589"/>
    </location>
</feature>
<dbReference type="OrthoDB" id="264813at2"/>
<keyword evidence="3" id="KW-1185">Reference proteome</keyword>
<organism evidence="2 3">
    <name type="scientific">Silvibacterium bohemicum</name>
    <dbReference type="NCBI Taxonomy" id="1577686"/>
    <lineage>
        <taxon>Bacteria</taxon>
        <taxon>Pseudomonadati</taxon>
        <taxon>Acidobacteriota</taxon>
        <taxon>Terriglobia</taxon>
        <taxon>Terriglobales</taxon>
        <taxon>Acidobacteriaceae</taxon>
        <taxon>Silvibacterium</taxon>
    </lineage>
</organism>
<dbReference type="InterPro" id="IPR053143">
    <property type="entry name" value="Arylsulfate_ST"/>
</dbReference>
<comment type="caution">
    <text evidence="2">The sequence shown here is derived from an EMBL/GenBank/DDBJ whole genome shotgun (WGS) entry which is preliminary data.</text>
</comment>
<keyword evidence="1" id="KW-0732">Signal</keyword>
<dbReference type="PANTHER" id="PTHR35340">
    <property type="entry name" value="PQQ ENZYME REPEAT PROTEIN-RELATED"/>
    <property type="match status" value="1"/>
</dbReference>